<feature type="binding site" evidence="7">
    <location>
        <position position="106"/>
    </location>
    <ligand>
        <name>substrate</name>
    </ligand>
</feature>
<dbReference type="Pfam" id="PF01263">
    <property type="entry name" value="Aldose_epim"/>
    <property type="match status" value="1"/>
</dbReference>
<evidence type="ECO:0000256" key="5">
    <source>
        <dbReference type="PIRNR" id="PIRNR016020"/>
    </source>
</evidence>
<evidence type="ECO:0000256" key="3">
    <source>
        <dbReference type="ARBA" id="ARBA00012083"/>
    </source>
</evidence>
<dbReference type="Gene3D" id="2.70.98.10">
    <property type="match status" value="1"/>
</dbReference>
<comment type="similarity">
    <text evidence="2 5">Belongs to the glucose-6-phosphate 1-epimerase family.</text>
</comment>
<sequence>MSVKVLKDKVILEHAGSSVESTLSYRALSSICCELTNCSSSSVYFYGATVTSWNYRGKELLFLSKKSFLDGTKAIRGGIPIVFPQFAKASDPSAETAALPQHGIARISNFELLEDLTDNESVSVKLGLGDSQISESLRKDWPKKFKLIYTVTLKDGTLKTDLTVTNEDSTPFDFQALLHVYYSVPDVSKLSVEGLNNISYIDKVNNYATSIDNDQFVKITQSTDRIYLNVPTEIVKIHLSEDLKEGFSLQRNNLKDIVVWNPWIDTAKSLPDFDDDEYKQMVCVEPGHVSDYVNLKPGESWECGQIIEYKP</sequence>
<dbReference type="PIRSF" id="PIRSF016020">
    <property type="entry name" value="PHexose_mutarotase"/>
    <property type="match status" value="1"/>
</dbReference>
<dbReference type="Proteomes" id="UP001153678">
    <property type="component" value="Unassembled WGS sequence"/>
</dbReference>
<comment type="function">
    <text evidence="5">Catalyzes the interconversion between the alpha and beta anomers from at least three hexose 6-phosphate sugars (Glc6P, Gal6P, and Man6P).</text>
</comment>
<feature type="active site" evidence="6">
    <location>
        <position position="179"/>
    </location>
</feature>
<evidence type="ECO:0000256" key="6">
    <source>
        <dbReference type="PIRSR" id="PIRSR016020-1"/>
    </source>
</evidence>
<evidence type="ECO:0000256" key="1">
    <source>
        <dbReference type="ARBA" id="ARBA00001096"/>
    </source>
</evidence>
<organism evidence="8 9">
    <name type="scientific">Funneliformis geosporum</name>
    <dbReference type="NCBI Taxonomy" id="1117311"/>
    <lineage>
        <taxon>Eukaryota</taxon>
        <taxon>Fungi</taxon>
        <taxon>Fungi incertae sedis</taxon>
        <taxon>Mucoromycota</taxon>
        <taxon>Glomeromycotina</taxon>
        <taxon>Glomeromycetes</taxon>
        <taxon>Glomerales</taxon>
        <taxon>Glomeraceae</taxon>
        <taxon>Funneliformis</taxon>
    </lineage>
</organism>
<keyword evidence="4 5" id="KW-0413">Isomerase</keyword>
<dbReference type="InterPro" id="IPR008183">
    <property type="entry name" value="Aldose_1/G6P_1-epimerase"/>
</dbReference>
<dbReference type="EC" id="5.1.3.15" evidence="3 5"/>
<dbReference type="InterPro" id="IPR011013">
    <property type="entry name" value="Gal_mutarotase_sf_dom"/>
</dbReference>
<dbReference type="EMBL" id="CAMKVN010007455">
    <property type="protein sequence ID" value="CAI2191516.1"/>
    <property type="molecule type" value="Genomic_DNA"/>
</dbReference>
<protein>
    <recommendedName>
        <fullName evidence="3 5">Glucose-6-phosphate 1-epimerase</fullName>
        <ecNumber evidence="3 5">5.1.3.15</ecNumber>
    </recommendedName>
</protein>
<dbReference type="InterPro" id="IPR025532">
    <property type="entry name" value="G6P_1-epimerase"/>
</dbReference>
<dbReference type="AlphaFoldDB" id="A0A9W4WZT8"/>
<reference evidence="8" key="1">
    <citation type="submission" date="2022-08" db="EMBL/GenBank/DDBJ databases">
        <authorList>
            <person name="Kallberg Y."/>
            <person name="Tangrot J."/>
            <person name="Rosling A."/>
        </authorList>
    </citation>
    <scope>NUCLEOTIDE SEQUENCE</scope>
    <source>
        <strain evidence="8">Wild A</strain>
    </source>
</reference>
<dbReference type="OrthoDB" id="1659429at2759"/>
<keyword evidence="9" id="KW-1185">Reference proteome</keyword>
<evidence type="ECO:0000313" key="9">
    <source>
        <dbReference type="Proteomes" id="UP001153678"/>
    </source>
</evidence>
<dbReference type="PANTHER" id="PTHR11122">
    <property type="entry name" value="APOSPORY-ASSOCIATED PROTEIN C-RELATED"/>
    <property type="match status" value="1"/>
</dbReference>
<evidence type="ECO:0000313" key="8">
    <source>
        <dbReference type="EMBL" id="CAI2191516.1"/>
    </source>
</evidence>
<feature type="binding site" evidence="7">
    <location>
        <position position="76"/>
    </location>
    <ligand>
        <name>substrate</name>
    </ligand>
</feature>
<evidence type="ECO:0000256" key="4">
    <source>
        <dbReference type="ARBA" id="ARBA00023235"/>
    </source>
</evidence>
<comment type="catalytic activity">
    <reaction evidence="1">
        <text>alpha-D-glucose 6-phosphate = beta-D-glucose 6-phosphate</text>
        <dbReference type="Rhea" id="RHEA:16249"/>
        <dbReference type="ChEBI" id="CHEBI:58225"/>
        <dbReference type="ChEBI" id="CHEBI:58247"/>
        <dbReference type="EC" id="5.1.3.15"/>
    </reaction>
</comment>
<dbReference type="GO" id="GO:0005975">
    <property type="term" value="P:carbohydrate metabolic process"/>
    <property type="evidence" value="ECO:0007669"/>
    <property type="project" value="InterPro"/>
</dbReference>
<dbReference type="CDD" id="cd09020">
    <property type="entry name" value="D-hex-6-P-epi_like"/>
    <property type="match status" value="1"/>
</dbReference>
<evidence type="ECO:0000256" key="2">
    <source>
        <dbReference type="ARBA" id="ARBA00005866"/>
    </source>
</evidence>
<dbReference type="GO" id="GO:0005737">
    <property type="term" value="C:cytoplasm"/>
    <property type="evidence" value="ECO:0007669"/>
    <property type="project" value="TreeGrafter"/>
</dbReference>
<dbReference type="SUPFAM" id="SSF74650">
    <property type="entry name" value="Galactose mutarotase-like"/>
    <property type="match status" value="1"/>
</dbReference>
<dbReference type="GO" id="GO:0030246">
    <property type="term" value="F:carbohydrate binding"/>
    <property type="evidence" value="ECO:0007669"/>
    <property type="project" value="UniProtKB-UniRule"/>
</dbReference>
<accession>A0A9W4WZT8</accession>
<dbReference type="GO" id="GO:0047938">
    <property type="term" value="F:glucose-6-phosphate 1-epimerase activity"/>
    <property type="evidence" value="ECO:0007669"/>
    <property type="project" value="UniProtKB-UniRule"/>
</dbReference>
<feature type="active site" evidence="6">
    <location>
        <position position="285"/>
    </location>
</feature>
<proteinExistence type="inferred from homology"/>
<comment type="caution">
    <text evidence="8">The sequence shown here is derived from an EMBL/GenBank/DDBJ whole genome shotgun (WGS) entry which is preliminary data.</text>
</comment>
<gene>
    <name evidence="8" type="ORF">FWILDA_LOCUS15110</name>
</gene>
<feature type="binding site" evidence="7">
    <location>
        <position position="101"/>
    </location>
    <ligand>
        <name>substrate</name>
    </ligand>
</feature>
<evidence type="ECO:0000256" key="7">
    <source>
        <dbReference type="PIRSR" id="PIRSR016020-2"/>
    </source>
</evidence>
<name>A0A9W4WZT8_9GLOM</name>
<dbReference type="InterPro" id="IPR014718">
    <property type="entry name" value="GH-type_carb-bd"/>
</dbReference>
<dbReference type="PANTHER" id="PTHR11122:SF13">
    <property type="entry name" value="GLUCOSE-6-PHOSPHATE 1-EPIMERASE"/>
    <property type="match status" value="1"/>
</dbReference>